<feature type="transmembrane region" description="Helical" evidence="1">
    <location>
        <begin position="498"/>
        <end position="520"/>
    </location>
</feature>
<organism evidence="2 3">
    <name type="scientific">Anaerorhabdus furcosa</name>
    <dbReference type="NCBI Taxonomy" id="118967"/>
    <lineage>
        <taxon>Bacteria</taxon>
        <taxon>Bacillati</taxon>
        <taxon>Bacillota</taxon>
        <taxon>Erysipelotrichia</taxon>
        <taxon>Erysipelotrichales</taxon>
        <taxon>Erysipelotrichaceae</taxon>
        <taxon>Anaerorhabdus</taxon>
    </lineage>
</organism>
<accession>A0A1T4QCX4</accession>
<feature type="transmembrane region" description="Helical" evidence="1">
    <location>
        <begin position="352"/>
        <end position="378"/>
    </location>
</feature>
<feature type="transmembrane region" description="Helical" evidence="1">
    <location>
        <begin position="30"/>
        <end position="50"/>
    </location>
</feature>
<protein>
    <submittedName>
        <fullName evidence="2">Putative ATP-binding cassette</fullName>
    </submittedName>
</protein>
<keyword evidence="1" id="KW-0472">Membrane</keyword>
<sequence>MKKFFEIAKIQIINMVRSTTRSGSKNSKGIFLLVVILGGLIFASATYSMGIYSGIPAGYKDFVLYTMATASVLIVFIFSITTAQGQLFQFKDFDLLMTLPISRTMVFLAKVLSFVVIMLVYCFLFMLPALVIYGVNESMGILYYVYGIVGLFFLPLIPIVISSLFAFIIRKLAGHGKYKNLLVNLGSIILFAAIMLGSMSLSSLEGTTIPEEVFVTGLMLIKTYLYPIYIYIHSCISGNIIELVLSILINGGVFALFVYLFSKTFVSINSTVQTGYKAKNFKLKKEEGKSPLQALCEKEFKKFTSNMMYFMNMGMGQVMLVLGGAYLVFNKQMVFEMLTQFESLGFQIKPTLFGLICGAICLFALMTPTASVSISLEGKQFWITKTIPVKTETIFLSKAIVNAVIIWIPSMIGFILISVGFGFTMFELIVGLLLIFVLGIFVGILGLCININFPKLDFDREIIVIKQSMSSFIAIFGGMVVGALLIFLYVNVSEFVGPFNFVMIIVSILSALDILLWMYLRTVGVRKFCELY</sequence>
<feature type="transmembrane region" description="Helical" evidence="1">
    <location>
        <begin position="104"/>
        <end position="135"/>
    </location>
</feature>
<keyword evidence="3" id="KW-1185">Reference proteome</keyword>
<keyword evidence="2" id="KW-0547">Nucleotide-binding</keyword>
<reference evidence="3" key="1">
    <citation type="submission" date="2017-02" db="EMBL/GenBank/DDBJ databases">
        <authorList>
            <person name="Varghese N."/>
            <person name="Submissions S."/>
        </authorList>
    </citation>
    <scope>NUCLEOTIDE SEQUENCE [LARGE SCALE GENOMIC DNA]</scope>
    <source>
        <strain evidence="3">ATCC 25662</strain>
    </source>
</reference>
<evidence type="ECO:0000256" key="1">
    <source>
        <dbReference type="SAM" id="Phobius"/>
    </source>
</evidence>
<feature type="transmembrane region" description="Helical" evidence="1">
    <location>
        <begin position="62"/>
        <end position="83"/>
    </location>
</feature>
<dbReference type="AlphaFoldDB" id="A0A1T4QCX4"/>
<feature type="transmembrane region" description="Helical" evidence="1">
    <location>
        <begin position="429"/>
        <end position="451"/>
    </location>
</feature>
<gene>
    <name evidence="2" type="ORF">SAMN02745191_2412</name>
</gene>
<evidence type="ECO:0000313" key="2">
    <source>
        <dbReference type="EMBL" id="SKA01535.1"/>
    </source>
</evidence>
<dbReference type="OrthoDB" id="138672at2"/>
<keyword evidence="1" id="KW-1133">Transmembrane helix</keyword>
<feature type="transmembrane region" description="Helical" evidence="1">
    <location>
        <begin position="308"/>
        <end position="329"/>
    </location>
</feature>
<feature type="transmembrane region" description="Helical" evidence="1">
    <location>
        <begin position="399"/>
        <end position="423"/>
    </location>
</feature>
<name>A0A1T4QCX4_9FIRM</name>
<keyword evidence="2" id="KW-0067">ATP-binding</keyword>
<dbReference type="Pfam" id="PF16949">
    <property type="entry name" value="ABC_tran_2"/>
    <property type="match status" value="1"/>
</dbReference>
<dbReference type="GO" id="GO:0005524">
    <property type="term" value="F:ATP binding"/>
    <property type="evidence" value="ECO:0007669"/>
    <property type="project" value="UniProtKB-KW"/>
</dbReference>
<dbReference type="Proteomes" id="UP000243297">
    <property type="component" value="Unassembled WGS sequence"/>
</dbReference>
<feature type="transmembrane region" description="Helical" evidence="1">
    <location>
        <begin position="141"/>
        <end position="169"/>
    </location>
</feature>
<feature type="transmembrane region" description="Helical" evidence="1">
    <location>
        <begin position="472"/>
        <end position="492"/>
    </location>
</feature>
<proteinExistence type="predicted"/>
<dbReference type="RefSeq" id="WP_078712794.1">
    <property type="nucleotide sequence ID" value="NZ_FUWY01000009.1"/>
</dbReference>
<keyword evidence="1" id="KW-0812">Transmembrane</keyword>
<dbReference type="STRING" id="118967.SAMN02745191_2412"/>
<feature type="transmembrane region" description="Helical" evidence="1">
    <location>
        <begin position="181"/>
        <end position="201"/>
    </location>
</feature>
<feature type="transmembrane region" description="Helical" evidence="1">
    <location>
        <begin position="228"/>
        <end position="261"/>
    </location>
</feature>
<dbReference type="InterPro" id="IPR031599">
    <property type="entry name" value="ABC_tran_2"/>
</dbReference>
<evidence type="ECO:0000313" key="3">
    <source>
        <dbReference type="Proteomes" id="UP000243297"/>
    </source>
</evidence>
<dbReference type="EMBL" id="FUWY01000009">
    <property type="protein sequence ID" value="SKA01535.1"/>
    <property type="molecule type" value="Genomic_DNA"/>
</dbReference>